<feature type="signal peptide" evidence="8">
    <location>
        <begin position="1"/>
        <end position="24"/>
    </location>
</feature>
<dbReference type="GO" id="GO:0046872">
    <property type="term" value="F:metal ion binding"/>
    <property type="evidence" value="ECO:0007669"/>
    <property type="project" value="UniProtKB-KW"/>
</dbReference>
<protein>
    <submittedName>
        <fullName evidence="11">Neutral endopeptidase</fullName>
        <ecNumber evidence="11">3.4.24.-</ecNumber>
    </submittedName>
</protein>
<dbReference type="CDD" id="cd08662">
    <property type="entry name" value="M13"/>
    <property type="match status" value="1"/>
</dbReference>
<evidence type="ECO:0000256" key="4">
    <source>
        <dbReference type="ARBA" id="ARBA00022723"/>
    </source>
</evidence>
<dbReference type="InterPro" id="IPR024079">
    <property type="entry name" value="MetalloPept_cat_dom_sf"/>
</dbReference>
<evidence type="ECO:0000256" key="3">
    <source>
        <dbReference type="ARBA" id="ARBA00022670"/>
    </source>
</evidence>
<dbReference type="Pfam" id="PF05649">
    <property type="entry name" value="Peptidase_M13_N"/>
    <property type="match status" value="1"/>
</dbReference>
<dbReference type="GO" id="GO:0004222">
    <property type="term" value="F:metalloendopeptidase activity"/>
    <property type="evidence" value="ECO:0007669"/>
    <property type="project" value="InterPro"/>
</dbReference>
<dbReference type="OrthoDB" id="9775677at2"/>
<evidence type="ECO:0000259" key="10">
    <source>
        <dbReference type="Pfam" id="PF05649"/>
    </source>
</evidence>
<dbReference type="GO" id="GO:0016485">
    <property type="term" value="P:protein processing"/>
    <property type="evidence" value="ECO:0007669"/>
    <property type="project" value="TreeGrafter"/>
</dbReference>
<comment type="similarity">
    <text evidence="2">Belongs to the peptidase M13 family.</text>
</comment>
<organism evidence="11 12">
    <name type="scientific">Tannerella forsythia</name>
    <name type="common">Bacteroides forsythus</name>
    <dbReference type="NCBI Taxonomy" id="28112"/>
    <lineage>
        <taxon>Bacteria</taxon>
        <taxon>Pseudomonadati</taxon>
        <taxon>Bacteroidota</taxon>
        <taxon>Bacteroidia</taxon>
        <taxon>Bacteroidales</taxon>
        <taxon>Tannerellaceae</taxon>
        <taxon>Tannerella</taxon>
    </lineage>
</organism>
<evidence type="ECO:0000259" key="9">
    <source>
        <dbReference type="Pfam" id="PF01431"/>
    </source>
</evidence>
<evidence type="ECO:0000313" key="11">
    <source>
        <dbReference type="EMBL" id="SCQ17448.1"/>
    </source>
</evidence>
<dbReference type="PANTHER" id="PTHR11733:SF167">
    <property type="entry name" value="FI17812P1-RELATED"/>
    <property type="match status" value="1"/>
</dbReference>
<dbReference type="Proteomes" id="UP000182057">
    <property type="component" value="Unassembled WGS sequence"/>
</dbReference>
<dbReference type="PRINTS" id="PR00786">
    <property type="entry name" value="NEPRILYSIN"/>
</dbReference>
<evidence type="ECO:0000256" key="6">
    <source>
        <dbReference type="ARBA" id="ARBA00022833"/>
    </source>
</evidence>
<dbReference type="Gene3D" id="3.40.390.10">
    <property type="entry name" value="Collagenase (Catalytic Domain)"/>
    <property type="match status" value="1"/>
</dbReference>
<dbReference type="RefSeq" id="WP_074449209.1">
    <property type="nucleotide sequence ID" value="NZ_FMMM01000001.1"/>
</dbReference>
<sequence precursor="true">MKKKYLSVALISLMMACNSNPKMATLTDDAGIRIENLDTTANPGTDFYQYACGGWIKNHPLTGEYSRFGSFDKLSEDNREQLKSLIEEIAGKEHEHGTVAQKIGDLYNIAMDSTKLNADGTSPLKPWLDKIATLNDKAELSTFLAEMKLSGMSPFFSVYVDADVMDSKKNIFSTYQGGLSLGQRDYYLEEDESTMKIRNEFKNHVVKMFELFGIPGEQAQRQMEDVMRIETRLAKSHFDKVKTRDPYANYHKMTVDELQELVPNIDWTKFLAALNVQIKELSVSQEEPMVEVNKLIAEEPLNAIRSYLSWKAIDHAASYLSDEIYAQNFEFYGKVLSGKTEMQPRWKRAQASVNDCLGEAVGQLYVAKYFPPEAKERMVNLVHNLQNAYAERIRNLDWMGDSTKAKAIDKLNAFYVKIGYPDKWKDYTSLEIKKDSYFANIERAVQFAMREMLDKAAKPVDRDEWYMTPQTVNAYYNPTTNEICFPAGILQYPFFDMNADDAFNYGAIGVVIGHEMTHGFDDQGRQFDKDGNLKDWWTASDAEKFQERAKVMSDFFDNIEVAPGVHANGKFTLGETLADYGGLQISYQAFKNAIAGKTLENKLGFTPDQRFFLAYAGVWAGNIRDEEILRRTKTDPHALGKWRVDGELPHIDAWYQAFGITENSPMYIAKEKRVTIW</sequence>
<dbReference type="GO" id="GO:0005886">
    <property type="term" value="C:plasma membrane"/>
    <property type="evidence" value="ECO:0007669"/>
    <property type="project" value="TreeGrafter"/>
</dbReference>
<keyword evidence="8" id="KW-0732">Signal</keyword>
<dbReference type="Gene3D" id="1.10.1380.10">
    <property type="entry name" value="Neutral endopeptidase , domain2"/>
    <property type="match status" value="1"/>
</dbReference>
<evidence type="ECO:0000256" key="1">
    <source>
        <dbReference type="ARBA" id="ARBA00001947"/>
    </source>
</evidence>
<keyword evidence="3" id="KW-0645">Protease</keyword>
<proteinExistence type="inferred from homology"/>
<dbReference type="EMBL" id="FMMM01000001">
    <property type="protein sequence ID" value="SCQ17448.1"/>
    <property type="molecule type" value="Genomic_DNA"/>
</dbReference>
<dbReference type="AlphaFoldDB" id="A0A1D3UBJ6"/>
<dbReference type="PROSITE" id="PS51885">
    <property type="entry name" value="NEPRILYSIN"/>
    <property type="match status" value="1"/>
</dbReference>
<feature type="domain" description="Peptidase M13 C-terminal" evidence="9">
    <location>
        <begin position="473"/>
        <end position="674"/>
    </location>
</feature>
<dbReference type="InterPro" id="IPR008753">
    <property type="entry name" value="Peptidase_M13_N"/>
</dbReference>
<dbReference type="InterPro" id="IPR042089">
    <property type="entry name" value="Peptidase_M13_dom_2"/>
</dbReference>
<reference evidence="11 12" key="1">
    <citation type="submission" date="2016-09" db="EMBL/GenBank/DDBJ databases">
        <authorList>
            <person name="Capua I."/>
            <person name="De Benedictis P."/>
            <person name="Joannis T."/>
            <person name="Lombin L.H."/>
            <person name="Cattoli G."/>
        </authorList>
    </citation>
    <scope>NUCLEOTIDE SEQUENCE [LARGE SCALE GENOMIC DNA]</scope>
    <source>
        <strain evidence="11 12">UB20</strain>
    </source>
</reference>
<evidence type="ECO:0000313" key="12">
    <source>
        <dbReference type="Proteomes" id="UP000182057"/>
    </source>
</evidence>
<evidence type="ECO:0000256" key="5">
    <source>
        <dbReference type="ARBA" id="ARBA00022801"/>
    </source>
</evidence>
<keyword evidence="4" id="KW-0479">Metal-binding</keyword>
<dbReference type="SUPFAM" id="SSF55486">
    <property type="entry name" value="Metalloproteases ('zincins'), catalytic domain"/>
    <property type="match status" value="1"/>
</dbReference>
<accession>A0A1D3UBJ6</accession>
<evidence type="ECO:0000256" key="8">
    <source>
        <dbReference type="SAM" id="SignalP"/>
    </source>
</evidence>
<comment type="cofactor">
    <cofactor evidence="1">
        <name>Zn(2+)</name>
        <dbReference type="ChEBI" id="CHEBI:29105"/>
    </cofactor>
</comment>
<evidence type="ECO:0000256" key="7">
    <source>
        <dbReference type="ARBA" id="ARBA00023049"/>
    </source>
</evidence>
<evidence type="ECO:0000256" key="2">
    <source>
        <dbReference type="ARBA" id="ARBA00007357"/>
    </source>
</evidence>
<dbReference type="PANTHER" id="PTHR11733">
    <property type="entry name" value="ZINC METALLOPROTEASE FAMILY M13 NEPRILYSIN-RELATED"/>
    <property type="match status" value="1"/>
</dbReference>
<name>A0A1D3UBJ6_TANFO</name>
<feature type="chain" id="PRO_5008922223" evidence="8">
    <location>
        <begin position="25"/>
        <end position="677"/>
    </location>
</feature>
<keyword evidence="6" id="KW-0862">Zinc</keyword>
<dbReference type="PROSITE" id="PS51257">
    <property type="entry name" value="PROKAR_LIPOPROTEIN"/>
    <property type="match status" value="1"/>
</dbReference>
<keyword evidence="5 11" id="KW-0378">Hydrolase</keyword>
<dbReference type="InterPro" id="IPR000718">
    <property type="entry name" value="Peptidase_M13"/>
</dbReference>
<dbReference type="InterPro" id="IPR018497">
    <property type="entry name" value="Peptidase_M13_C"/>
</dbReference>
<dbReference type="EC" id="3.4.24.-" evidence="11"/>
<keyword evidence="7" id="KW-0482">Metalloprotease</keyword>
<gene>
    <name evidence="11" type="primary">pepO</name>
    <name evidence="11" type="ORF">TFUB20_00012</name>
</gene>
<dbReference type="Pfam" id="PF01431">
    <property type="entry name" value="Peptidase_M13"/>
    <property type="match status" value="1"/>
</dbReference>
<feature type="domain" description="Peptidase M13 N-terminal" evidence="10">
    <location>
        <begin position="43"/>
        <end position="421"/>
    </location>
</feature>